<dbReference type="Gene3D" id="1.10.10.470">
    <property type="entry name" value="Maltooligosyl trehalose synthase, domain 4"/>
    <property type="match status" value="1"/>
</dbReference>
<evidence type="ECO:0000259" key="1">
    <source>
        <dbReference type="SMART" id="SM00642"/>
    </source>
</evidence>
<dbReference type="Pfam" id="PF00128">
    <property type="entry name" value="Alpha-amylase"/>
    <property type="match status" value="1"/>
</dbReference>
<reference evidence="2 3" key="1">
    <citation type="submission" date="2013-09" db="EMBL/GenBank/DDBJ databases">
        <title>Genome sequencing of Phaeobacter antarcticus sp. nov. SM1211.</title>
        <authorList>
            <person name="Zhang X.-Y."/>
            <person name="Liu C."/>
            <person name="Chen X.-L."/>
            <person name="Xie B.-B."/>
            <person name="Qin Q.-L."/>
            <person name="Rong J.-C."/>
            <person name="Zhang Y.-Z."/>
        </authorList>
    </citation>
    <scope>NUCLEOTIDE SEQUENCE [LARGE SCALE GENOMIC DNA]</scope>
    <source>
        <strain evidence="2 3">SM1211</strain>
    </source>
</reference>
<keyword evidence="3" id="KW-1185">Reference proteome</keyword>
<dbReference type="GO" id="GO:0030980">
    <property type="term" value="P:alpha-glucan catabolic process"/>
    <property type="evidence" value="ECO:0007669"/>
    <property type="project" value="TreeGrafter"/>
</dbReference>
<accession>A0A2G8REC8</accession>
<dbReference type="PANTHER" id="PTHR10357">
    <property type="entry name" value="ALPHA-AMYLASE FAMILY MEMBER"/>
    <property type="match status" value="1"/>
</dbReference>
<dbReference type="AlphaFoldDB" id="A0A2G8REC8"/>
<organism evidence="2 3">
    <name type="scientific">Puniceibacterium antarcticum</name>
    <dbReference type="NCBI Taxonomy" id="1206336"/>
    <lineage>
        <taxon>Bacteria</taxon>
        <taxon>Pseudomonadati</taxon>
        <taxon>Pseudomonadota</taxon>
        <taxon>Alphaproteobacteria</taxon>
        <taxon>Rhodobacterales</taxon>
        <taxon>Paracoccaceae</taxon>
        <taxon>Puniceibacterium</taxon>
    </lineage>
</organism>
<evidence type="ECO:0000313" key="3">
    <source>
        <dbReference type="Proteomes" id="UP000231259"/>
    </source>
</evidence>
<dbReference type="Gene3D" id="1.10.150.200">
    <property type="entry name" value="Maltooligosyl trehalose synthase, domain 3"/>
    <property type="match status" value="1"/>
</dbReference>
<dbReference type="PANTHER" id="PTHR10357:SF216">
    <property type="entry name" value="MALTOOLIGOSYL TREHALOSE SYNTHASE-RELATED"/>
    <property type="match status" value="1"/>
</dbReference>
<sequence length="740" mass="80782">MREGVDFDAAIAYLGHLVEMGISHLYLSPIFTAAPGSTHGYDVTDPSEIDPALGGREGFKRLSDAAQAAKIGLILDIVPNHTAFSLDNPWLVDVLRHGQDSRYAPHFDIDWEAGPLVLPWLEEPFEALADQGKVIRSGETLRLGELAIPLRPGVEMEDPQELHEAQVWRAVHWARERDGVTHRRFFNVTGLIGMRVEEQRVFDDMHALLLELLAEGRVQGIRIDHIDGLADPAGYLVRLRAAVGETPFWVEKILTGDERLPDWPVEGTTGYEAAAIIARVLADREGAERLHAAWVDQTGGAATFHEAMETAKGDVIRRDLAAELYQLIGLARVAFAPRADVDPGDEALREAVFALLRAFPRYRTYVAGGTASPEDRALMGQVAQEAGATLRSGEVVDFIAEMITDPQNADETALSIRFEQVTGALLAKSHEDTAGFRWTPYLAACEVGADPDRPAANAADLDDWAQVQPGTGMILTSSHDTKRSEDARMRLVAWTHSPDDALSLIAHARSLPQAEEVPANVLWYLVQSSLAIWDRDDAELDERLADHLTKALREGDEITNWTHPDAAAERAVQVCLNALINNWRHETPAALSRIVERGEQLSLCQLALKMMLPGSPDIYRGCEATHFALTDPDNRRPVDLEALHAAHAAPGLAGQKARLLKLLLTLRRDHAELFANGAFRAEQGAEGLVVRRSGPLAEVVLCLAPGGSAVKGTHWPQQDEAAQSPLSLSVLPAETAIGAA</sequence>
<comment type="caution">
    <text evidence="2">The sequence shown here is derived from an EMBL/GenBank/DDBJ whole genome shotgun (WGS) entry which is preliminary data.</text>
</comment>
<dbReference type="InterPro" id="IPR012767">
    <property type="entry name" value="Trehalose_TreY"/>
</dbReference>
<proteinExistence type="predicted"/>
<dbReference type="Gene3D" id="3.30.1590.10">
    <property type="entry name" value="Maltooligosyl trehalose synthase, domain 2"/>
    <property type="match status" value="1"/>
</dbReference>
<dbReference type="Gene3D" id="3.20.20.80">
    <property type="entry name" value="Glycosidases"/>
    <property type="match status" value="1"/>
</dbReference>
<dbReference type="NCBIfam" id="TIGR02401">
    <property type="entry name" value="trehalose_TreY"/>
    <property type="match status" value="1"/>
</dbReference>
<name>A0A2G8REC8_9RHOB</name>
<feature type="domain" description="Glycosyl hydrolase family 13 catalytic" evidence="1">
    <location>
        <begin position="1"/>
        <end position="670"/>
    </location>
</feature>
<dbReference type="InterPro" id="IPR006047">
    <property type="entry name" value="GH13_cat_dom"/>
</dbReference>
<dbReference type="SUPFAM" id="SSF51445">
    <property type="entry name" value="(Trans)glycosidases"/>
    <property type="match status" value="1"/>
</dbReference>
<evidence type="ECO:0000313" key="2">
    <source>
        <dbReference type="EMBL" id="PIL19833.1"/>
    </source>
</evidence>
<dbReference type="EMBL" id="AWWI01000083">
    <property type="protein sequence ID" value="PIL19833.1"/>
    <property type="molecule type" value="Genomic_DNA"/>
</dbReference>
<dbReference type="Proteomes" id="UP000231259">
    <property type="component" value="Unassembled WGS sequence"/>
</dbReference>
<dbReference type="SMART" id="SM00642">
    <property type="entry name" value="Aamy"/>
    <property type="match status" value="1"/>
</dbReference>
<protein>
    <recommendedName>
        <fullName evidence="1">Glycosyl hydrolase family 13 catalytic domain-containing protein</fullName>
    </recommendedName>
</protein>
<gene>
    <name evidence="2" type="ORF">P775_12610</name>
</gene>
<dbReference type="InterPro" id="IPR017853">
    <property type="entry name" value="GH"/>
</dbReference>
<dbReference type="GO" id="GO:0005992">
    <property type="term" value="P:trehalose biosynthetic process"/>
    <property type="evidence" value="ECO:0007669"/>
    <property type="project" value="TreeGrafter"/>
</dbReference>
<dbReference type="GO" id="GO:0047470">
    <property type="term" value="F:(1,4)-alpha-D-glucan 1-alpha-D-glucosylmutase activity"/>
    <property type="evidence" value="ECO:0007669"/>
    <property type="project" value="TreeGrafter"/>
</dbReference>
<dbReference type="InterPro" id="IPR013797">
    <property type="entry name" value="Maltooligo_trehalose_synth_4"/>
</dbReference>